<dbReference type="EMBL" id="FOWC01000001">
    <property type="protein sequence ID" value="SFO00525.1"/>
    <property type="molecule type" value="Genomic_DNA"/>
</dbReference>
<dbReference type="GO" id="GO:0003677">
    <property type="term" value="F:DNA binding"/>
    <property type="evidence" value="ECO:0007669"/>
    <property type="project" value="InterPro"/>
</dbReference>
<dbReference type="Gene3D" id="1.10.10.10">
    <property type="entry name" value="Winged helix-like DNA-binding domain superfamily/Winged helix DNA-binding domain"/>
    <property type="match status" value="1"/>
</dbReference>
<accession>A0A1I5DML6</accession>
<dbReference type="STRING" id="112413.SAMN05421854_101287"/>
<organism evidence="1 2">
    <name type="scientific">Amycolatopsis rubida</name>
    <dbReference type="NCBI Taxonomy" id="112413"/>
    <lineage>
        <taxon>Bacteria</taxon>
        <taxon>Bacillati</taxon>
        <taxon>Actinomycetota</taxon>
        <taxon>Actinomycetes</taxon>
        <taxon>Pseudonocardiales</taxon>
        <taxon>Pseudonocardiaceae</taxon>
        <taxon>Amycolatopsis</taxon>
    </lineage>
</organism>
<dbReference type="Proteomes" id="UP000199137">
    <property type="component" value="Unassembled WGS sequence"/>
</dbReference>
<dbReference type="SUPFAM" id="SSF46894">
    <property type="entry name" value="C-terminal effector domain of the bipartite response regulators"/>
    <property type="match status" value="1"/>
</dbReference>
<dbReference type="OrthoDB" id="4266042at2"/>
<dbReference type="InterPro" id="IPR016032">
    <property type="entry name" value="Sig_transdc_resp-reg_C-effctor"/>
</dbReference>
<proteinExistence type="predicted"/>
<sequence length="208" mass="23011">MPRAEEVANIRDERELVERAGHLLAGADEFACAANDLHTWSAMQKFAQELPKERKLRIRKVYLSRVLLDPAGAEHLRTLHRLGAEVRVSDHEINETILLDGRVAILAAGPGYNVVTAPDLVRGISSLFEAAWRSSTAMEAYETRFAELRQYTPQLLDLLSSGSTDEKAARAMGVGLRTYRRRVAELMDVLGATSRFQAGALAREAGLL</sequence>
<evidence type="ECO:0000313" key="1">
    <source>
        <dbReference type="EMBL" id="SFO00525.1"/>
    </source>
</evidence>
<protein>
    <recommendedName>
        <fullName evidence="3">Response regulator transcription factor</fullName>
    </recommendedName>
</protein>
<dbReference type="RefSeq" id="WP_093571944.1">
    <property type="nucleotide sequence ID" value="NZ_FOWC01000001.1"/>
</dbReference>
<gene>
    <name evidence="1" type="ORF">SAMN05421854_101287</name>
</gene>
<dbReference type="AlphaFoldDB" id="A0A1I5DML6"/>
<dbReference type="InterPro" id="IPR036388">
    <property type="entry name" value="WH-like_DNA-bd_sf"/>
</dbReference>
<reference evidence="1 2" key="1">
    <citation type="submission" date="2016-10" db="EMBL/GenBank/DDBJ databases">
        <authorList>
            <person name="de Groot N.N."/>
        </authorList>
    </citation>
    <scope>NUCLEOTIDE SEQUENCE [LARGE SCALE GENOMIC DNA]</scope>
    <source>
        <strain evidence="1 2">DSM 44637</strain>
    </source>
</reference>
<dbReference type="GO" id="GO:0006355">
    <property type="term" value="P:regulation of DNA-templated transcription"/>
    <property type="evidence" value="ECO:0007669"/>
    <property type="project" value="InterPro"/>
</dbReference>
<name>A0A1I5DML6_9PSEU</name>
<evidence type="ECO:0008006" key="3">
    <source>
        <dbReference type="Google" id="ProtNLM"/>
    </source>
</evidence>
<evidence type="ECO:0000313" key="2">
    <source>
        <dbReference type="Proteomes" id="UP000199137"/>
    </source>
</evidence>